<organism evidence="2 3">
    <name type="scientific">Stentor coeruleus</name>
    <dbReference type="NCBI Taxonomy" id="5963"/>
    <lineage>
        <taxon>Eukaryota</taxon>
        <taxon>Sar</taxon>
        <taxon>Alveolata</taxon>
        <taxon>Ciliophora</taxon>
        <taxon>Postciliodesmatophora</taxon>
        <taxon>Heterotrichea</taxon>
        <taxon>Heterotrichida</taxon>
        <taxon>Stentoridae</taxon>
        <taxon>Stentor</taxon>
    </lineage>
</organism>
<dbReference type="PANTHER" id="PTHR24362:SF309">
    <property type="entry name" value="PROTEIN KINASE DOMAIN-CONTAINING PROTEIN"/>
    <property type="match status" value="1"/>
</dbReference>
<name>A0A1R2CI79_9CILI</name>
<proteinExistence type="predicted"/>
<dbReference type="InterPro" id="IPR000719">
    <property type="entry name" value="Prot_kinase_dom"/>
</dbReference>
<evidence type="ECO:0000259" key="1">
    <source>
        <dbReference type="PROSITE" id="PS50011"/>
    </source>
</evidence>
<dbReference type="SMART" id="SM00220">
    <property type="entry name" value="S_TKc"/>
    <property type="match status" value="1"/>
</dbReference>
<dbReference type="CDD" id="cd00180">
    <property type="entry name" value="PKc"/>
    <property type="match status" value="1"/>
</dbReference>
<dbReference type="Gene3D" id="1.10.510.10">
    <property type="entry name" value="Transferase(Phosphotransferase) domain 1"/>
    <property type="match status" value="1"/>
</dbReference>
<gene>
    <name evidence="2" type="ORF">SteCoe_9358</name>
</gene>
<evidence type="ECO:0000313" key="2">
    <source>
        <dbReference type="EMBL" id="OMJ88660.1"/>
    </source>
</evidence>
<accession>A0A1R2CI79</accession>
<evidence type="ECO:0000313" key="3">
    <source>
        <dbReference type="Proteomes" id="UP000187209"/>
    </source>
</evidence>
<dbReference type="SUPFAM" id="SSF56112">
    <property type="entry name" value="Protein kinase-like (PK-like)"/>
    <property type="match status" value="1"/>
</dbReference>
<dbReference type="Proteomes" id="UP000187209">
    <property type="component" value="Unassembled WGS sequence"/>
</dbReference>
<keyword evidence="3" id="KW-1185">Reference proteome</keyword>
<dbReference type="InterPro" id="IPR011009">
    <property type="entry name" value="Kinase-like_dom_sf"/>
</dbReference>
<protein>
    <recommendedName>
        <fullName evidence="1">Protein kinase domain-containing protein</fullName>
    </recommendedName>
</protein>
<dbReference type="PANTHER" id="PTHR24362">
    <property type="entry name" value="SERINE/THREONINE-PROTEIN KINASE NEK"/>
    <property type="match status" value="1"/>
</dbReference>
<dbReference type="OrthoDB" id="69842at2759"/>
<dbReference type="Pfam" id="PF00069">
    <property type="entry name" value="Pkinase"/>
    <property type="match status" value="1"/>
</dbReference>
<feature type="domain" description="Protein kinase" evidence="1">
    <location>
        <begin position="265"/>
        <end position="570"/>
    </location>
</feature>
<dbReference type="PROSITE" id="PS00108">
    <property type="entry name" value="PROTEIN_KINASE_ST"/>
    <property type="match status" value="1"/>
</dbReference>
<dbReference type="EMBL" id="MPUH01000145">
    <property type="protein sequence ID" value="OMJ88660.1"/>
    <property type="molecule type" value="Genomic_DNA"/>
</dbReference>
<comment type="caution">
    <text evidence="2">The sequence shown here is derived from an EMBL/GenBank/DDBJ whole genome shotgun (WGS) entry which is preliminary data.</text>
</comment>
<dbReference type="GO" id="GO:0005524">
    <property type="term" value="F:ATP binding"/>
    <property type="evidence" value="ECO:0007669"/>
    <property type="project" value="InterPro"/>
</dbReference>
<dbReference type="PROSITE" id="PS50011">
    <property type="entry name" value="PROTEIN_KINASE_DOM"/>
    <property type="match status" value="1"/>
</dbReference>
<reference evidence="2 3" key="1">
    <citation type="submission" date="2016-11" db="EMBL/GenBank/DDBJ databases">
        <title>The macronuclear genome of Stentor coeruleus: a giant cell with tiny introns.</title>
        <authorList>
            <person name="Slabodnick M."/>
            <person name="Ruby J.G."/>
            <person name="Reiff S.B."/>
            <person name="Swart E.C."/>
            <person name="Gosai S."/>
            <person name="Prabakaran S."/>
            <person name="Witkowska E."/>
            <person name="Larue G.E."/>
            <person name="Fisher S."/>
            <person name="Freeman R.M."/>
            <person name="Gunawardena J."/>
            <person name="Chu W."/>
            <person name="Stover N.A."/>
            <person name="Gregory B.D."/>
            <person name="Nowacki M."/>
            <person name="Derisi J."/>
            <person name="Roy S.W."/>
            <person name="Marshall W.F."/>
            <person name="Sood P."/>
        </authorList>
    </citation>
    <scope>NUCLEOTIDE SEQUENCE [LARGE SCALE GENOMIC DNA]</scope>
    <source>
        <strain evidence="2">WM001</strain>
    </source>
</reference>
<dbReference type="GO" id="GO:0004672">
    <property type="term" value="F:protein kinase activity"/>
    <property type="evidence" value="ECO:0007669"/>
    <property type="project" value="InterPro"/>
</dbReference>
<sequence length="573" mass="65963">MSTPPSDLLLLTLETLKTQAITQESQVPHECKKIFSNPIDLTLSELAVYYSIIGANNHYLLTYISALFTLRICKDSPMPGNQGLEYFETVKYFIDTWPQYRDCAMNIYSSALLQEISEANIESLSLWGQKIALLNLPKDLVEVVRIWLQIRFSSESYTFLLKIQESFEKQAIIRLINFIRQGQSLNMELDDIVNMSTSLILENIITTNDLKGFKKCLGEVVDINYKDTREIISYIKTLKSLDQENIEKLSFIEEKVGVSNNFKLKDYVKKVKNYIDNEVLISTHINWELMQVEPCPIYAHSSDVINVTISRIRFPDGLSMVRKSYTALIDDFDFSPIENEIKILTYLSNRSSPDNCFLKFFGAARESKSIHLYMEAGGKNLMDELTEYKRKNQSLDSVLMEKWVISLLNCFSDLSLNKIYHCDIKPHNIVIYGDNKLKVIDFSISKFESEREVTIVATKYNPIQGTRGYMAPELQDNIDKGLNNACYKEGKADVFSLGMTFLQMMTFEDLTGLNKLAKTEELHQKIDSVKGYPMWINNLLHAMLRPTRDKRPSFNKCLAWIRIESGSSFTTFN</sequence>
<dbReference type="InterPro" id="IPR008271">
    <property type="entry name" value="Ser/Thr_kinase_AS"/>
</dbReference>
<dbReference type="AlphaFoldDB" id="A0A1R2CI79"/>